<feature type="transmembrane region" description="Helical" evidence="1">
    <location>
        <begin position="142"/>
        <end position="163"/>
    </location>
</feature>
<organism evidence="2 3">
    <name type="scientific">Strongylus vulgaris</name>
    <name type="common">Blood worm</name>
    <dbReference type="NCBI Taxonomy" id="40348"/>
    <lineage>
        <taxon>Eukaryota</taxon>
        <taxon>Metazoa</taxon>
        <taxon>Ecdysozoa</taxon>
        <taxon>Nematoda</taxon>
        <taxon>Chromadorea</taxon>
        <taxon>Rhabditida</taxon>
        <taxon>Rhabditina</taxon>
        <taxon>Rhabditomorpha</taxon>
        <taxon>Strongyloidea</taxon>
        <taxon>Strongylidae</taxon>
        <taxon>Strongylus</taxon>
    </lineage>
</organism>
<keyword evidence="1" id="KW-0812">Transmembrane</keyword>
<reference evidence="2 3" key="1">
    <citation type="submission" date="2018-11" db="EMBL/GenBank/DDBJ databases">
        <authorList>
            <consortium name="Pathogen Informatics"/>
        </authorList>
    </citation>
    <scope>NUCLEOTIDE SEQUENCE [LARGE SCALE GENOMIC DNA]</scope>
</reference>
<accession>A0A3P7ISI4</accession>
<evidence type="ECO:0000256" key="1">
    <source>
        <dbReference type="SAM" id="Phobius"/>
    </source>
</evidence>
<keyword evidence="1" id="KW-0472">Membrane</keyword>
<gene>
    <name evidence="2" type="ORF">SVUK_LOCUS10869</name>
</gene>
<sequence length="203" mass="22927">MRIIFSSDNLHCKQKPRETQTQANSHNDLLTLQLIASKYRSLAGEGGHHHWGYREHTGPENWPKTCQDGFRQVRLLLRDKFKLSFISLIDFYSSSYSHLLLLITCSGTRDAFPNCVSDGVRPWQSRSRHEDSAHTAIHNQRALLTSVLLILIMPCYIGCISSITTTPVLSTSATMGIQLSLHLNSLGSRYMPDTYFDKSAQTS</sequence>
<keyword evidence="1" id="KW-1133">Transmembrane helix</keyword>
<proteinExistence type="predicted"/>
<dbReference type="Proteomes" id="UP000270094">
    <property type="component" value="Unassembled WGS sequence"/>
</dbReference>
<evidence type="ECO:0000313" key="2">
    <source>
        <dbReference type="EMBL" id="VDM75871.1"/>
    </source>
</evidence>
<dbReference type="EMBL" id="UYYB01095961">
    <property type="protein sequence ID" value="VDM75871.1"/>
    <property type="molecule type" value="Genomic_DNA"/>
</dbReference>
<protein>
    <submittedName>
        <fullName evidence="2">Uncharacterized protein</fullName>
    </submittedName>
</protein>
<keyword evidence="3" id="KW-1185">Reference proteome</keyword>
<dbReference type="AlphaFoldDB" id="A0A3P7ISI4"/>
<name>A0A3P7ISI4_STRVU</name>
<evidence type="ECO:0000313" key="3">
    <source>
        <dbReference type="Proteomes" id="UP000270094"/>
    </source>
</evidence>